<dbReference type="STRING" id="1076256.A0A2H3B4B6"/>
<dbReference type="GO" id="GO:0032259">
    <property type="term" value="P:methylation"/>
    <property type="evidence" value="ECO:0007669"/>
    <property type="project" value="UniProtKB-KW"/>
</dbReference>
<dbReference type="PANTHER" id="PTHR44068:SF4">
    <property type="entry name" value="S-ADENOSYL-METHIONINE-STEROL-C-METHYLTRANSFERAS (AFU_ORTHOLOGUE AFUA_4G09190)"/>
    <property type="match status" value="1"/>
</dbReference>
<dbReference type="CDD" id="cd02440">
    <property type="entry name" value="AdoMet_MTases"/>
    <property type="match status" value="1"/>
</dbReference>
<keyword evidence="3" id="KW-1185">Reference proteome</keyword>
<sequence length="266" mass="29617">MDSKNFHFSALYRGDKYQAAYARHQHYLFSKLNLRPGMRVLEVGCGRGTAAVELATFANVSVVGIDSDASLIEYASRCAQMAGVSTRTSFAIGDIASLMHQFATGSFDAIYSIESLKESSTFQEIYDQAGSLLKNGGTLAVYEWCWTPTMDPLDINHIRLAEFLEDQTGVGRRNITQRALEEATKTIRDSERLDLVYVEDLACRRSTLPWYLPLDHALSDTRTRWAPDSRSYGAFGKLTRNGAIALSQAGHLKLFTPMVLLVAKRV</sequence>
<dbReference type="AlphaFoldDB" id="A0A2H3B4B6"/>
<keyword evidence="2" id="KW-0489">Methyltransferase</keyword>
<evidence type="ECO:0000313" key="3">
    <source>
        <dbReference type="Proteomes" id="UP000218334"/>
    </source>
</evidence>
<organism evidence="2 3">
    <name type="scientific">Armillaria solidipes</name>
    <dbReference type="NCBI Taxonomy" id="1076256"/>
    <lineage>
        <taxon>Eukaryota</taxon>
        <taxon>Fungi</taxon>
        <taxon>Dikarya</taxon>
        <taxon>Basidiomycota</taxon>
        <taxon>Agaricomycotina</taxon>
        <taxon>Agaricomycetes</taxon>
        <taxon>Agaricomycetidae</taxon>
        <taxon>Agaricales</taxon>
        <taxon>Marasmiineae</taxon>
        <taxon>Physalacriaceae</taxon>
        <taxon>Armillaria</taxon>
    </lineage>
</organism>
<dbReference type="SUPFAM" id="SSF53335">
    <property type="entry name" value="S-adenosyl-L-methionine-dependent methyltransferases"/>
    <property type="match status" value="1"/>
</dbReference>
<dbReference type="GO" id="GO:0003838">
    <property type="term" value="F:sterol 24-C-methyltransferase activity"/>
    <property type="evidence" value="ECO:0007669"/>
    <property type="project" value="TreeGrafter"/>
</dbReference>
<name>A0A2H3B4B6_9AGAR</name>
<dbReference type="Gene3D" id="3.40.50.150">
    <property type="entry name" value="Vaccinia Virus protein VP39"/>
    <property type="match status" value="1"/>
</dbReference>
<reference evidence="3" key="1">
    <citation type="journal article" date="2017" name="Nat. Ecol. Evol.">
        <title>Genome expansion and lineage-specific genetic innovations in the forest pathogenic fungi Armillaria.</title>
        <authorList>
            <person name="Sipos G."/>
            <person name="Prasanna A.N."/>
            <person name="Walter M.C."/>
            <person name="O'Connor E."/>
            <person name="Balint B."/>
            <person name="Krizsan K."/>
            <person name="Kiss B."/>
            <person name="Hess J."/>
            <person name="Varga T."/>
            <person name="Slot J."/>
            <person name="Riley R."/>
            <person name="Boka B."/>
            <person name="Rigling D."/>
            <person name="Barry K."/>
            <person name="Lee J."/>
            <person name="Mihaltcheva S."/>
            <person name="LaButti K."/>
            <person name="Lipzen A."/>
            <person name="Waldron R."/>
            <person name="Moloney N.M."/>
            <person name="Sperisen C."/>
            <person name="Kredics L."/>
            <person name="Vagvoelgyi C."/>
            <person name="Patrignani A."/>
            <person name="Fitzpatrick D."/>
            <person name="Nagy I."/>
            <person name="Doyle S."/>
            <person name="Anderson J.B."/>
            <person name="Grigoriev I.V."/>
            <person name="Gueldener U."/>
            <person name="Muensterkoetter M."/>
            <person name="Nagy L.G."/>
        </authorList>
    </citation>
    <scope>NUCLEOTIDE SEQUENCE [LARGE SCALE GENOMIC DNA]</scope>
    <source>
        <strain evidence="3">28-4</strain>
    </source>
</reference>
<evidence type="ECO:0000313" key="2">
    <source>
        <dbReference type="EMBL" id="PBK58693.1"/>
    </source>
</evidence>
<dbReference type="PANTHER" id="PTHR44068">
    <property type="entry name" value="ZGC:194242"/>
    <property type="match status" value="1"/>
</dbReference>
<dbReference type="Pfam" id="PF13847">
    <property type="entry name" value="Methyltransf_31"/>
    <property type="match status" value="1"/>
</dbReference>
<dbReference type="EMBL" id="KZ293528">
    <property type="protein sequence ID" value="PBK58693.1"/>
    <property type="molecule type" value="Genomic_DNA"/>
</dbReference>
<dbReference type="Proteomes" id="UP000218334">
    <property type="component" value="Unassembled WGS sequence"/>
</dbReference>
<dbReference type="InterPro" id="IPR050447">
    <property type="entry name" value="Erg6_SMT_methyltransf"/>
</dbReference>
<gene>
    <name evidence="2" type="ORF">ARMSODRAFT_103519</name>
</gene>
<accession>A0A2H3B4B6</accession>
<evidence type="ECO:0000259" key="1">
    <source>
        <dbReference type="Pfam" id="PF13847"/>
    </source>
</evidence>
<dbReference type="InterPro" id="IPR025714">
    <property type="entry name" value="Methyltranfer_dom"/>
</dbReference>
<feature type="domain" description="Methyltransferase" evidence="1">
    <location>
        <begin position="35"/>
        <end position="154"/>
    </location>
</feature>
<dbReference type="GO" id="GO:0006696">
    <property type="term" value="P:ergosterol biosynthetic process"/>
    <property type="evidence" value="ECO:0007669"/>
    <property type="project" value="TreeGrafter"/>
</dbReference>
<protein>
    <submittedName>
        <fullName evidence="2">S-adenosyl-L-methionine-dependent methyltransferase</fullName>
    </submittedName>
</protein>
<dbReference type="GO" id="GO:0005783">
    <property type="term" value="C:endoplasmic reticulum"/>
    <property type="evidence" value="ECO:0007669"/>
    <property type="project" value="TreeGrafter"/>
</dbReference>
<proteinExistence type="predicted"/>
<dbReference type="InterPro" id="IPR029063">
    <property type="entry name" value="SAM-dependent_MTases_sf"/>
</dbReference>
<keyword evidence="2" id="KW-0808">Transferase</keyword>